<dbReference type="OrthoDB" id="2359405at2759"/>
<sequence>MSSDQNNQTLHEINKRLLKDPNESLPQITLADGTKIQTGTVGALMQNIKLYDHISKEQLEQMMAISIPTLKKSGLLDVFPPEEWIAGTSAGRKFVGQKAKDMGH</sequence>
<organism evidence="2 3">
    <name type="scientific">Pseudocercospora fuligena</name>
    <dbReference type="NCBI Taxonomy" id="685502"/>
    <lineage>
        <taxon>Eukaryota</taxon>
        <taxon>Fungi</taxon>
        <taxon>Dikarya</taxon>
        <taxon>Ascomycota</taxon>
        <taxon>Pezizomycotina</taxon>
        <taxon>Dothideomycetes</taxon>
        <taxon>Dothideomycetidae</taxon>
        <taxon>Mycosphaerellales</taxon>
        <taxon>Mycosphaerellaceae</taxon>
        <taxon>Pseudocercospora</taxon>
    </lineage>
</organism>
<evidence type="ECO:0000259" key="1">
    <source>
        <dbReference type="Pfam" id="PF24813"/>
    </source>
</evidence>
<accession>A0A8H6RMN5</accession>
<dbReference type="AlphaFoldDB" id="A0A8H6RMN5"/>
<dbReference type="EMBL" id="JABCIY010000070">
    <property type="protein sequence ID" value="KAF7193923.1"/>
    <property type="molecule type" value="Genomic_DNA"/>
</dbReference>
<dbReference type="Pfam" id="PF24813">
    <property type="entry name" value="DUF7709"/>
    <property type="match status" value="1"/>
</dbReference>
<reference evidence="2" key="1">
    <citation type="submission" date="2020-04" db="EMBL/GenBank/DDBJ databases">
        <title>Draft genome resource of the tomato pathogen Pseudocercospora fuligena.</title>
        <authorList>
            <person name="Zaccaron A."/>
        </authorList>
    </citation>
    <scope>NUCLEOTIDE SEQUENCE</scope>
    <source>
        <strain evidence="2">PF001</strain>
    </source>
</reference>
<dbReference type="InterPro" id="IPR056126">
    <property type="entry name" value="DUF7709"/>
</dbReference>
<dbReference type="Proteomes" id="UP000660729">
    <property type="component" value="Unassembled WGS sequence"/>
</dbReference>
<feature type="domain" description="DUF7709" evidence="1">
    <location>
        <begin position="9"/>
        <end position="102"/>
    </location>
</feature>
<evidence type="ECO:0000313" key="2">
    <source>
        <dbReference type="EMBL" id="KAF7193923.1"/>
    </source>
</evidence>
<proteinExistence type="predicted"/>
<name>A0A8H6RMN5_9PEZI</name>
<comment type="caution">
    <text evidence="2">The sequence shown here is derived from an EMBL/GenBank/DDBJ whole genome shotgun (WGS) entry which is preliminary data.</text>
</comment>
<keyword evidence="3" id="KW-1185">Reference proteome</keyword>
<evidence type="ECO:0000313" key="3">
    <source>
        <dbReference type="Proteomes" id="UP000660729"/>
    </source>
</evidence>
<gene>
    <name evidence="2" type="ORF">HII31_04813</name>
</gene>
<protein>
    <recommendedName>
        <fullName evidence="1">DUF7709 domain-containing protein</fullName>
    </recommendedName>
</protein>